<dbReference type="Proteomes" id="UP000799421">
    <property type="component" value="Unassembled WGS sequence"/>
</dbReference>
<evidence type="ECO:0000256" key="1">
    <source>
        <dbReference type="SAM" id="Phobius"/>
    </source>
</evidence>
<evidence type="ECO:0000313" key="4">
    <source>
        <dbReference type="Proteomes" id="UP000799421"/>
    </source>
</evidence>
<dbReference type="Pfam" id="PF01266">
    <property type="entry name" value="DAO"/>
    <property type="match status" value="1"/>
</dbReference>
<dbReference type="GO" id="GO:0005770">
    <property type="term" value="C:late endosome"/>
    <property type="evidence" value="ECO:0007669"/>
    <property type="project" value="TreeGrafter"/>
</dbReference>
<feature type="domain" description="FAD dependent oxidoreductase" evidence="2">
    <location>
        <begin position="6"/>
        <end position="343"/>
    </location>
</feature>
<evidence type="ECO:0000259" key="2">
    <source>
        <dbReference type="Pfam" id="PF01266"/>
    </source>
</evidence>
<evidence type="ECO:0000313" key="3">
    <source>
        <dbReference type="EMBL" id="KAF2859201.1"/>
    </source>
</evidence>
<accession>A0A6A7BVD4</accession>
<keyword evidence="1" id="KW-1133">Transmembrane helix</keyword>
<dbReference type="PANTHER" id="PTHR13847">
    <property type="entry name" value="SARCOSINE DEHYDROGENASE-RELATED"/>
    <property type="match status" value="1"/>
</dbReference>
<dbReference type="EMBL" id="MU005996">
    <property type="protein sequence ID" value="KAF2859201.1"/>
    <property type="molecule type" value="Genomic_DNA"/>
</dbReference>
<dbReference type="PROSITE" id="PS51257">
    <property type="entry name" value="PROKAR_LIPOPROTEIN"/>
    <property type="match status" value="1"/>
</dbReference>
<keyword evidence="1" id="KW-0472">Membrane</keyword>
<dbReference type="Gene3D" id="3.30.9.10">
    <property type="entry name" value="D-Amino Acid Oxidase, subunit A, domain 2"/>
    <property type="match status" value="1"/>
</dbReference>
<keyword evidence="4" id="KW-1185">Reference proteome</keyword>
<dbReference type="GO" id="GO:0005829">
    <property type="term" value="C:cytosol"/>
    <property type="evidence" value="ECO:0007669"/>
    <property type="project" value="GOC"/>
</dbReference>
<dbReference type="OrthoDB" id="498204at2759"/>
<gene>
    <name evidence="3" type="ORF">K470DRAFT_259087</name>
</gene>
<sequence length="361" mass="38407">MSESKKIVIVGGGIIGCTTAYYLTRHPSYDPAKYKITLLEASDIAGGASGKAGGLLAKWAYPASLAQLSFDLHAELANQHDGASKWGYRRLNCGDFSCAPSSTKKSHPAKNIPSDITTWISSPITSYEPIGTTNDTAQVLPYEFTTTLASLASTSGVEILTNSRATQIIPSERKVIYTSSSSEEEVTLSATEIILTTGPWTTALLPTAPISALRAHSIVIRPSGEASPHAVFTSIKDSPTSPEIYPRPSGEVYACGEGDTTVSLPPTTREVEIDFTRCAKIESAVGEISEIMGKGEVVKRQACYLPVGGPLIGRTKRRVILAAGHTCWGINNSTGTGRVVSELVFDGKIKSLPGWEDKLSL</sequence>
<organism evidence="3 4">
    <name type="scientific">Piedraia hortae CBS 480.64</name>
    <dbReference type="NCBI Taxonomy" id="1314780"/>
    <lineage>
        <taxon>Eukaryota</taxon>
        <taxon>Fungi</taxon>
        <taxon>Dikarya</taxon>
        <taxon>Ascomycota</taxon>
        <taxon>Pezizomycotina</taxon>
        <taxon>Dothideomycetes</taxon>
        <taxon>Dothideomycetidae</taxon>
        <taxon>Capnodiales</taxon>
        <taxon>Piedraiaceae</taxon>
        <taxon>Piedraia</taxon>
    </lineage>
</organism>
<keyword evidence="1" id="KW-0812">Transmembrane</keyword>
<reference evidence="3" key="1">
    <citation type="journal article" date="2020" name="Stud. Mycol.">
        <title>101 Dothideomycetes genomes: a test case for predicting lifestyles and emergence of pathogens.</title>
        <authorList>
            <person name="Haridas S."/>
            <person name="Albert R."/>
            <person name="Binder M."/>
            <person name="Bloem J."/>
            <person name="Labutti K."/>
            <person name="Salamov A."/>
            <person name="Andreopoulos B."/>
            <person name="Baker S."/>
            <person name="Barry K."/>
            <person name="Bills G."/>
            <person name="Bluhm B."/>
            <person name="Cannon C."/>
            <person name="Castanera R."/>
            <person name="Culley D."/>
            <person name="Daum C."/>
            <person name="Ezra D."/>
            <person name="Gonzalez J."/>
            <person name="Henrissat B."/>
            <person name="Kuo A."/>
            <person name="Liang C."/>
            <person name="Lipzen A."/>
            <person name="Lutzoni F."/>
            <person name="Magnuson J."/>
            <person name="Mondo S."/>
            <person name="Nolan M."/>
            <person name="Ohm R."/>
            <person name="Pangilinan J."/>
            <person name="Park H.-J."/>
            <person name="Ramirez L."/>
            <person name="Alfaro M."/>
            <person name="Sun H."/>
            <person name="Tritt A."/>
            <person name="Yoshinaga Y."/>
            <person name="Zwiers L.-H."/>
            <person name="Turgeon B."/>
            <person name="Goodwin S."/>
            <person name="Spatafora J."/>
            <person name="Crous P."/>
            <person name="Grigoriev I."/>
        </authorList>
    </citation>
    <scope>NUCLEOTIDE SEQUENCE</scope>
    <source>
        <strain evidence="3">CBS 480.64</strain>
    </source>
</reference>
<dbReference type="InterPro" id="IPR006076">
    <property type="entry name" value="FAD-dep_OxRdtase"/>
</dbReference>
<feature type="transmembrane region" description="Helical" evidence="1">
    <location>
        <begin position="7"/>
        <end position="24"/>
    </location>
</feature>
<dbReference type="GO" id="GO:0042147">
    <property type="term" value="P:retrograde transport, endosome to Golgi"/>
    <property type="evidence" value="ECO:0007669"/>
    <property type="project" value="TreeGrafter"/>
</dbReference>
<dbReference type="AlphaFoldDB" id="A0A6A7BVD4"/>
<dbReference type="InterPro" id="IPR036188">
    <property type="entry name" value="FAD/NAD-bd_sf"/>
</dbReference>
<dbReference type="PANTHER" id="PTHR13847:SF150">
    <property type="entry name" value="OXIDOREDUCTASE TDA3-RELATED"/>
    <property type="match status" value="1"/>
</dbReference>
<proteinExistence type="predicted"/>
<protein>
    <submittedName>
        <fullName evidence="3">Oxidoreductase</fullName>
    </submittedName>
</protein>
<name>A0A6A7BVD4_9PEZI</name>
<dbReference type="Gene3D" id="3.50.50.60">
    <property type="entry name" value="FAD/NAD(P)-binding domain"/>
    <property type="match status" value="2"/>
</dbReference>
<dbReference type="SUPFAM" id="SSF51971">
    <property type="entry name" value="Nucleotide-binding domain"/>
    <property type="match status" value="1"/>
</dbReference>